<evidence type="ECO:0000256" key="1">
    <source>
        <dbReference type="ARBA" id="ARBA00004123"/>
    </source>
</evidence>
<dbReference type="AlphaFoldDB" id="T1K470"/>
<dbReference type="GO" id="GO:0000785">
    <property type="term" value="C:chromatin"/>
    <property type="evidence" value="ECO:0007669"/>
    <property type="project" value="UniProtKB-ARBA"/>
</dbReference>
<dbReference type="eggNOG" id="KOG4161">
    <property type="taxonomic scope" value="Eukaryota"/>
</dbReference>
<dbReference type="KEGG" id="tut:107360532"/>
<dbReference type="STRING" id="32264.T1K470"/>
<dbReference type="PROSITE" id="PS50982">
    <property type="entry name" value="MBD"/>
    <property type="match status" value="1"/>
</dbReference>
<evidence type="ECO:0000256" key="2">
    <source>
        <dbReference type="ARBA" id="ARBA00004286"/>
    </source>
</evidence>
<dbReference type="InterPro" id="IPR016177">
    <property type="entry name" value="DNA-bd_dom_sf"/>
</dbReference>
<keyword evidence="11" id="KW-1185">Reference proteome</keyword>
<proteinExistence type="predicted"/>
<protein>
    <recommendedName>
        <fullName evidence="9">MBD domain-containing protein</fullName>
    </recommendedName>
</protein>
<dbReference type="SUPFAM" id="SSF54171">
    <property type="entry name" value="DNA-binding domain"/>
    <property type="match status" value="1"/>
</dbReference>
<dbReference type="OrthoDB" id="10072024at2759"/>
<comment type="subcellular location">
    <subcellularLocation>
        <location evidence="2">Chromosome</location>
    </subcellularLocation>
    <subcellularLocation>
        <location evidence="1">Nucleus</location>
    </subcellularLocation>
</comment>
<keyword evidence="7" id="KW-0804">Transcription</keyword>
<evidence type="ECO:0000256" key="3">
    <source>
        <dbReference type="ARBA" id="ARBA00022454"/>
    </source>
</evidence>
<dbReference type="HOGENOM" id="CLU_557051_0_0_1"/>
<organism evidence="10 11">
    <name type="scientific">Tetranychus urticae</name>
    <name type="common">Two-spotted spider mite</name>
    <dbReference type="NCBI Taxonomy" id="32264"/>
    <lineage>
        <taxon>Eukaryota</taxon>
        <taxon>Metazoa</taxon>
        <taxon>Ecdysozoa</taxon>
        <taxon>Arthropoda</taxon>
        <taxon>Chelicerata</taxon>
        <taxon>Arachnida</taxon>
        <taxon>Acari</taxon>
        <taxon>Acariformes</taxon>
        <taxon>Trombidiformes</taxon>
        <taxon>Prostigmata</taxon>
        <taxon>Eleutherengona</taxon>
        <taxon>Raphignathae</taxon>
        <taxon>Tetranychoidea</taxon>
        <taxon>Tetranychidae</taxon>
        <taxon>Tetranychus</taxon>
    </lineage>
</organism>
<evidence type="ECO:0000256" key="6">
    <source>
        <dbReference type="ARBA" id="ARBA00023125"/>
    </source>
</evidence>
<accession>T1K470</accession>
<dbReference type="EnsemblMetazoa" id="tetur05g01540.1">
    <property type="protein sequence ID" value="tetur05g01540.1"/>
    <property type="gene ID" value="tetur05g01540"/>
</dbReference>
<reference evidence="10" key="2">
    <citation type="submission" date="2015-06" db="UniProtKB">
        <authorList>
            <consortium name="EnsemblMetazoa"/>
        </authorList>
    </citation>
    <scope>IDENTIFICATION</scope>
</reference>
<name>T1K470_TETUR</name>
<dbReference type="OMA" id="GKMQIQR"/>
<dbReference type="GO" id="GO:0006346">
    <property type="term" value="P:DNA methylation-dependent constitutive heterochromatin formation"/>
    <property type="evidence" value="ECO:0007669"/>
    <property type="project" value="TreeGrafter"/>
</dbReference>
<dbReference type="GO" id="GO:0008327">
    <property type="term" value="F:methyl-CpG binding"/>
    <property type="evidence" value="ECO:0007669"/>
    <property type="project" value="TreeGrafter"/>
</dbReference>
<dbReference type="FunFam" id="3.30.890.10:FF:000003">
    <property type="entry name" value="methyl-CpG-binding domain protein 2"/>
    <property type="match status" value="1"/>
</dbReference>
<evidence type="ECO:0000313" key="10">
    <source>
        <dbReference type="EnsemblMetazoa" id="tetur05g01540.1"/>
    </source>
</evidence>
<keyword evidence="5" id="KW-0805">Transcription regulation</keyword>
<evidence type="ECO:0000313" key="11">
    <source>
        <dbReference type="Proteomes" id="UP000015104"/>
    </source>
</evidence>
<dbReference type="PANTHER" id="PTHR12396">
    <property type="entry name" value="METHYL-CPG BINDING PROTEIN, MBD"/>
    <property type="match status" value="1"/>
</dbReference>
<keyword evidence="4" id="KW-0597">Phosphoprotein</keyword>
<dbReference type="CDD" id="cd01396">
    <property type="entry name" value="MeCP2_MBD"/>
    <property type="match status" value="1"/>
</dbReference>
<evidence type="ECO:0000256" key="8">
    <source>
        <dbReference type="ARBA" id="ARBA00023242"/>
    </source>
</evidence>
<evidence type="ECO:0000256" key="7">
    <source>
        <dbReference type="ARBA" id="ARBA00023163"/>
    </source>
</evidence>
<dbReference type="GO" id="GO:0000122">
    <property type="term" value="P:negative regulation of transcription by RNA polymerase II"/>
    <property type="evidence" value="ECO:0007669"/>
    <property type="project" value="TreeGrafter"/>
</dbReference>
<dbReference type="InterPro" id="IPR001739">
    <property type="entry name" value="Methyl_CpG_DNA-bd"/>
</dbReference>
<dbReference type="PANTHER" id="PTHR12396:SF0">
    <property type="entry name" value="METHYL-CPG BINDING DOMAIN PROTEIN-LIKE, ISOFORM C"/>
    <property type="match status" value="1"/>
</dbReference>
<dbReference type="Gene3D" id="3.30.890.10">
    <property type="entry name" value="Methyl-cpg-binding Protein 2, Chain A"/>
    <property type="match status" value="1"/>
</dbReference>
<dbReference type="Proteomes" id="UP000015104">
    <property type="component" value="Unassembled WGS sequence"/>
</dbReference>
<evidence type="ECO:0000256" key="5">
    <source>
        <dbReference type="ARBA" id="ARBA00023015"/>
    </source>
</evidence>
<evidence type="ECO:0000259" key="9">
    <source>
        <dbReference type="PROSITE" id="PS50982"/>
    </source>
</evidence>
<keyword evidence="6" id="KW-0238">DNA-binding</keyword>
<dbReference type="InterPro" id="IPR025884">
    <property type="entry name" value="MeCpG-bd_2/3_C_dom"/>
</dbReference>
<dbReference type="GO" id="GO:0000118">
    <property type="term" value="C:histone deacetylase complex"/>
    <property type="evidence" value="ECO:0007669"/>
    <property type="project" value="UniProtKB-ARBA"/>
</dbReference>
<gene>
    <name evidence="10" type="primary">107360532</name>
</gene>
<feature type="domain" description="MBD" evidence="9">
    <location>
        <begin position="1"/>
        <end position="64"/>
    </location>
</feature>
<dbReference type="Pfam" id="PF16564">
    <property type="entry name" value="MBDa"/>
    <property type="match status" value="1"/>
</dbReference>
<reference evidence="11" key="1">
    <citation type="submission" date="2011-08" db="EMBL/GenBank/DDBJ databases">
        <authorList>
            <person name="Rombauts S."/>
        </authorList>
    </citation>
    <scope>NUCLEOTIDE SEQUENCE</scope>
    <source>
        <strain evidence="11">London</strain>
    </source>
</reference>
<dbReference type="SMART" id="SM00391">
    <property type="entry name" value="MBD"/>
    <property type="match status" value="1"/>
</dbReference>
<keyword evidence="8" id="KW-0539">Nucleus</keyword>
<evidence type="ECO:0000256" key="4">
    <source>
        <dbReference type="ARBA" id="ARBA00022553"/>
    </source>
</evidence>
<dbReference type="Pfam" id="PF14048">
    <property type="entry name" value="MBD_C"/>
    <property type="match status" value="1"/>
</dbReference>
<dbReference type="InterPro" id="IPR032343">
    <property type="entry name" value="MBD2/MBD3_p55-bd"/>
</dbReference>
<dbReference type="EMBL" id="CAEY01001565">
    <property type="status" value="NOT_ANNOTATED_CDS"/>
    <property type="molecule type" value="Genomic_DNA"/>
</dbReference>
<sequence length="251" mass="28139">MECKVLPDGWKREEVTRRTGLSTGKTEVYYYSPDGLKFRSKPQLAKYLGDAVDLTSFDYRTGKINSLLLRKNKSQKGSLDGVKGVKLCDSGSAIPVRRTASIFKQPVTIIKTQPDSKIKNDLKHSSSDKPKQVFWEKRLEGLRATNIDQEFYESFDLPKSMKPVGPNVGPETALRSVATALHLHIKPITGQTAGRTVLEKNPGAYLDTKQPLIGAVIITDDEIKRQEERVNNIRRKVAIAVTDYENSLHQI</sequence>
<keyword evidence="3" id="KW-0158">Chromosome</keyword>
<dbReference type="Pfam" id="PF01429">
    <property type="entry name" value="MBD"/>
    <property type="match status" value="1"/>
</dbReference>